<proteinExistence type="predicted"/>
<evidence type="ECO:0000313" key="3">
    <source>
        <dbReference type="Proteomes" id="UP000076858"/>
    </source>
</evidence>
<evidence type="ECO:0000313" key="1">
    <source>
        <dbReference type="EMBL" id="JAN44699.1"/>
    </source>
</evidence>
<reference evidence="2 3" key="2">
    <citation type="submission" date="2016-03" db="EMBL/GenBank/DDBJ databases">
        <title>EvidentialGene: Evidence-directed Construction of Genes on Genomes.</title>
        <authorList>
            <person name="Gilbert D.G."/>
            <person name="Choi J.-H."/>
            <person name="Mockaitis K."/>
            <person name="Colbourne J."/>
            <person name="Pfrender M."/>
        </authorList>
    </citation>
    <scope>NUCLEOTIDE SEQUENCE [LARGE SCALE GENOMIC DNA]</scope>
    <source>
        <strain evidence="2 3">Xinb3</strain>
        <tissue evidence="2">Complete organism</tissue>
    </source>
</reference>
<reference evidence="1" key="1">
    <citation type="submission" date="2015-10" db="EMBL/GenBank/DDBJ databases">
        <title>EvidentialGene: Evidence-directed Construction of Complete mRNA Transcriptomes without Genomes.</title>
        <authorList>
            <person name="Gilbert D.G."/>
        </authorList>
    </citation>
    <scope>NUCLEOTIDE SEQUENCE</scope>
</reference>
<sequence length="80" mass="9023">MSLAQGVYVSRPCPETNSSAGCMTCSNSAVNTNCLMCVNNFCVSQSAGLFYRRPKGRRFVWRWSTVAWCMFIIECRSYTS</sequence>
<keyword evidence="3" id="KW-1185">Reference proteome</keyword>
<accession>A0A0P6G527</accession>
<gene>
    <name evidence="2" type="ORF">APZ42_013283</name>
</gene>
<dbReference type="EMBL" id="LRGB01000245">
    <property type="protein sequence ID" value="KZS20125.1"/>
    <property type="molecule type" value="Genomic_DNA"/>
</dbReference>
<protein>
    <submittedName>
        <fullName evidence="1">Uncharacterized protein</fullName>
    </submittedName>
</protein>
<evidence type="ECO:0000313" key="2">
    <source>
        <dbReference type="EMBL" id="KZS20125.1"/>
    </source>
</evidence>
<dbReference type="Proteomes" id="UP000076858">
    <property type="component" value="Unassembled WGS sequence"/>
</dbReference>
<dbReference type="AlphaFoldDB" id="A0A0P6G527"/>
<dbReference type="EMBL" id="GDIQ01050038">
    <property type="protein sequence ID" value="JAN44699.1"/>
    <property type="molecule type" value="Transcribed_RNA"/>
</dbReference>
<name>A0A0P6G527_9CRUS</name>
<organism evidence="1">
    <name type="scientific">Daphnia magna</name>
    <dbReference type="NCBI Taxonomy" id="35525"/>
    <lineage>
        <taxon>Eukaryota</taxon>
        <taxon>Metazoa</taxon>
        <taxon>Ecdysozoa</taxon>
        <taxon>Arthropoda</taxon>
        <taxon>Crustacea</taxon>
        <taxon>Branchiopoda</taxon>
        <taxon>Diplostraca</taxon>
        <taxon>Cladocera</taxon>
        <taxon>Anomopoda</taxon>
        <taxon>Daphniidae</taxon>
        <taxon>Daphnia</taxon>
    </lineage>
</organism>